<evidence type="ECO:0000256" key="1">
    <source>
        <dbReference type="ARBA" id="ARBA00009054"/>
    </source>
</evidence>
<reference evidence="5" key="2">
    <citation type="journal article" date="2021" name="PeerJ">
        <title>Extensive microbial diversity within the chicken gut microbiome revealed by metagenomics and culture.</title>
        <authorList>
            <person name="Gilroy R."/>
            <person name="Ravi A."/>
            <person name="Getino M."/>
            <person name="Pursley I."/>
            <person name="Horton D.L."/>
            <person name="Alikhan N.F."/>
            <person name="Baker D."/>
            <person name="Gharbi K."/>
            <person name="Hall N."/>
            <person name="Watson M."/>
            <person name="Adriaenssens E.M."/>
            <person name="Foster-Nyarko E."/>
            <person name="Jarju S."/>
            <person name="Secka A."/>
            <person name="Antonio M."/>
            <person name="Oren A."/>
            <person name="Chaudhuri R.R."/>
            <person name="La Ragione R."/>
            <person name="Hildebrand F."/>
            <person name="Pallen M.J."/>
        </authorList>
    </citation>
    <scope>NUCLEOTIDE SEQUENCE</scope>
    <source>
        <strain evidence="5">9366</strain>
    </source>
</reference>
<dbReference type="InterPro" id="IPR013805">
    <property type="entry name" value="GrpE_CC"/>
</dbReference>
<dbReference type="SUPFAM" id="SSF51064">
    <property type="entry name" value="Head domain of nucleotide exchange factor GrpE"/>
    <property type="match status" value="1"/>
</dbReference>
<evidence type="ECO:0000313" key="5">
    <source>
        <dbReference type="EMBL" id="HIU62899.1"/>
    </source>
</evidence>
<dbReference type="GO" id="GO:0005737">
    <property type="term" value="C:cytoplasm"/>
    <property type="evidence" value="ECO:0007669"/>
    <property type="project" value="UniProtKB-SubCell"/>
</dbReference>
<dbReference type="GO" id="GO:0000774">
    <property type="term" value="F:adenyl-nucleotide exchange factor activity"/>
    <property type="evidence" value="ECO:0007669"/>
    <property type="project" value="InterPro"/>
</dbReference>
<dbReference type="GO" id="GO:0051082">
    <property type="term" value="F:unfolded protein binding"/>
    <property type="evidence" value="ECO:0007669"/>
    <property type="project" value="TreeGrafter"/>
</dbReference>
<organism evidence="5 6">
    <name type="scientific">Candidatus Caccalectryoclostridium excrementigallinarum</name>
    <dbReference type="NCBI Taxonomy" id="2840710"/>
    <lineage>
        <taxon>Bacteria</taxon>
        <taxon>Bacillati</taxon>
        <taxon>Bacillota</taxon>
        <taxon>Clostridia</taxon>
        <taxon>Christensenellales</taxon>
        <taxon>Christensenellaceae</taxon>
        <taxon>Christensenellaceae incertae sedis</taxon>
        <taxon>Candidatus Caccalectryoclostridium</taxon>
    </lineage>
</organism>
<dbReference type="Proteomes" id="UP000824145">
    <property type="component" value="Unassembled WGS sequence"/>
</dbReference>
<dbReference type="Pfam" id="PF01025">
    <property type="entry name" value="GrpE"/>
    <property type="match status" value="1"/>
</dbReference>
<evidence type="ECO:0000313" key="6">
    <source>
        <dbReference type="Proteomes" id="UP000824145"/>
    </source>
</evidence>
<comment type="similarity">
    <text evidence="1 3 4">Belongs to the GrpE family.</text>
</comment>
<evidence type="ECO:0000256" key="3">
    <source>
        <dbReference type="HAMAP-Rule" id="MF_01151"/>
    </source>
</evidence>
<dbReference type="InterPro" id="IPR009012">
    <property type="entry name" value="GrpE_head"/>
</dbReference>
<keyword evidence="2 3" id="KW-0143">Chaperone</keyword>
<dbReference type="Gene3D" id="2.30.22.10">
    <property type="entry name" value="Head domain of nucleotide exchange factor GrpE"/>
    <property type="match status" value="1"/>
</dbReference>
<dbReference type="GO" id="GO:0042803">
    <property type="term" value="F:protein homodimerization activity"/>
    <property type="evidence" value="ECO:0007669"/>
    <property type="project" value="InterPro"/>
</dbReference>
<comment type="caution">
    <text evidence="5">The sequence shown here is derived from an EMBL/GenBank/DDBJ whole genome shotgun (WGS) entry which is preliminary data.</text>
</comment>
<dbReference type="GO" id="GO:0006457">
    <property type="term" value="P:protein folding"/>
    <property type="evidence" value="ECO:0007669"/>
    <property type="project" value="InterPro"/>
</dbReference>
<comment type="subunit">
    <text evidence="3">Homodimer.</text>
</comment>
<reference evidence="5" key="1">
    <citation type="submission" date="2020-10" db="EMBL/GenBank/DDBJ databases">
        <authorList>
            <person name="Gilroy R."/>
        </authorList>
    </citation>
    <scope>NUCLEOTIDE SEQUENCE</scope>
    <source>
        <strain evidence="5">9366</strain>
    </source>
</reference>
<evidence type="ECO:0000256" key="2">
    <source>
        <dbReference type="ARBA" id="ARBA00023186"/>
    </source>
</evidence>
<dbReference type="PANTHER" id="PTHR21237">
    <property type="entry name" value="GRPE PROTEIN"/>
    <property type="match status" value="1"/>
</dbReference>
<evidence type="ECO:0000256" key="4">
    <source>
        <dbReference type="RuleBase" id="RU004478"/>
    </source>
</evidence>
<sequence>MAKKKPEEKAETFEFEKKEKASEEVEVVMPETVSKAEYDDLSDRYLRLLADFENFKRRNAESGKVMYRSGKLDMIDSILPTLDYLDMAIAAIKDEGQRKGVELVKKAFADVLSREGVREYDPTGEEFDPKKHEAVMSREEEGQAGKILQVLKKGYLCDDKVLRHPMVVVGK</sequence>
<gene>
    <name evidence="3" type="primary">grpE</name>
    <name evidence="5" type="ORF">IAB07_03920</name>
</gene>
<dbReference type="HAMAP" id="MF_01151">
    <property type="entry name" value="GrpE"/>
    <property type="match status" value="1"/>
</dbReference>
<name>A0A9D1SJM0_9FIRM</name>
<dbReference type="AlphaFoldDB" id="A0A9D1SJM0"/>
<dbReference type="PANTHER" id="PTHR21237:SF23">
    <property type="entry name" value="GRPE PROTEIN HOMOLOG, MITOCHONDRIAL"/>
    <property type="match status" value="1"/>
</dbReference>
<comment type="function">
    <text evidence="3">Participates actively in the response to hyperosmotic and heat shock by preventing the aggregation of stress-denatured proteins, in association with DnaK and GrpE. It is the nucleotide exchange factor for DnaK and may function as a thermosensor. Unfolded proteins bind initially to DnaJ; upon interaction with the DnaJ-bound protein, DnaK hydrolyzes its bound ATP, resulting in the formation of a stable complex. GrpE releases ADP from DnaK; ATP binding to DnaK triggers the release of the substrate protein, thus completing the reaction cycle. Several rounds of ATP-dependent interactions between DnaJ, DnaK and GrpE are required for fully efficient folding.</text>
</comment>
<dbReference type="InterPro" id="IPR000740">
    <property type="entry name" value="GrpE"/>
</dbReference>
<keyword evidence="3" id="KW-0346">Stress response</keyword>
<comment type="subcellular location">
    <subcellularLocation>
        <location evidence="3">Cytoplasm</location>
    </subcellularLocation>
</comment>
<dbReference type="GO" id="GO:0051087">
    <property type="term" value="F:protein-folding chaperone binding"/>
    <property type="evidence" value="ECO:0007669"/>
    <property type="project" value="InterPro"/>
</dbReference>
<protein>
    <recommendedName>
        <fullName evidence="3">Protein GrpE</fullName>
    </recommendedName>
    <alternativeName>
        <fullName evidence="3">HSP-70 cofactor</fullName>
    </alternativeName>
</protein>
<dbReference type="PRINTS" id="PR00773">
    <property type="entry name" value="GRPEPROTEIN"/>
</dbReference>
<dbReference type="CDD" id="cd00446">
    <property type="entry name" value="GrpE"/>
    <property type="match status" value="1"/>
</dbReference>
<accession>A0A9D1SJM0</accession>
<dbReference type="EMBL" id="DVNJ01000020">
    <property type="protein sequence ID" value="HIU62899.1"/>
    <property type="molecule type" value="Genomic_DNA"/>
</dbReference>
<proteinExistence type="inferred from homology"/>
<dbReference type="Gene3D" id="3.90.20.20">
    <property type="match status" value="1"/>
</dbReference>
<keyword evidence="3" id="KW-0963">Cytoplasm</keyword>
<dbReference type="SUPFAM" id="SSF58014">
    <property type="entry name" value="Coiled-coil domain of nucleotide exchange factor GrpE"/>
    <property type="match status" value="1"/>
</dbReference>